<dbReference type="InterPro" id="IPR036736">
    <property type="entry name" value="ACP-like_sf"/>
</dbReference>
<keyword evidence="3" id="KW-1185">Reference proteome</keyword>
<accession>A0A2U8I5Z5</accession>
<feature type="domain" description="Carrier" evidence="1">
    <location>
        <begin position="15"/>
        <end position="90"/>
    </location>
</feature>
<name>A0A2U8I5Z5_9GAMM</name>
<reference evidence="2 3" key="1">
    <citation type="submission" date="2017-05" db="EMBL/GenBank/DDBJ databases">
        <title>Genome sequence of Candidatus Fukatsuia symbiotica and Candidatus Hamiltonella defensa from Acyrthosiphon pisum strain 5D.</title>
        <authorList>
            <person name="Patel V.A."/>
            <person name="Chevignon G."/>
            <person name="Russell J.A."/>
            <person name="Oliver K.M."/>
        </authorList>
    </citation>
    <scope>NUCLEOTIDE SEQUENCE [LARGE SCALE GENOMIC DNA]</scope>
    <source>
        <strain evidence="2 3">5D</strain>
    </source>
</reference>
<dbReference type="Pfam" id="PF00550">
    <property type="entry name" value="PP-binding"/>
    <property type="match status" value="1"/>
</dbReference>
<dbReference type="EMBL" id="CP021659">
    <property type="protein sequence ID" value="AWK14586.1"/>
    <property type="molecule type" value="Genomic_DNA"/>
</dbReference>
<dbReference type="KEGG" id="fsm:CCS41_09025"/>
<gene>
    <name evidence="2" type="ORF">CCS41_09025</name>
</gene>
<dbReference type="AlphaFoldDB" id="A0A2U8I5Z5"/>
<dbReference type="InterPro" id="IPR009081">
    <property type="entry name" value="PP-bd_ACP"/>
</dbReference>
<organism evidence="2 3">
    <name type="scientific">Candidatus Fukatsuia symbiotica</name>
    <dbReference type="NCBI Taxonomy" id="1878942"/>
    <lineage>
        <taxon>Bacteria</taxon>
        <taxon>Pseudomonadati</taxon>
        <taxon>Pseudomonadota</taxon>
        <taxon>Gammaproteobacteria</taxon>
        <taxon>Enterobacterales</taxon>
        <taxon>Yersiniaceae</taxon>
        <taxon>Candidatus Fukatsuia</taxon>
    </lineage>
</organism>
<dbReference type="STRING" id="1878942.GCA_900128755_01475"/>
<sequence>MKKIGDRRMKKSGKTEYEAVIRQILVACLGCDEQDISGEKHLVDELYADSIALIDMVIMISEQLKLDMNEEDIIDINTVNDLYLWVENKKSLCDK</sequence>
<evidence type="ECO:0000313" key="2">
    <source>
        <dbReference type="EMBL" id="AWK14586.1"/>
    </source>
</evidence>
<evidence type="ECO:0000259" key="1">
    <source>
        <dbReference type="PROSITE" id="PS50075"/>
    </source>
</evidence>
<dbReference type="OrthoDB" id="6638154at2"/>
<dbReference type="Gene3D" id="1.10.1200.10">
    <property type="entry name" value="ACP-like"/>
    <property type="match status" value="1"/>
</dbReference>
<dbReference type="PROSITE" id="PS50075">
    <property type="entry name" value="CARRIER"/>
    <property type="match status" value="1"/>
</dbReference>
<protein>
    <submittedName>
        <fullName evidence="2">Acyl carrier protein</fullName>
    </submittedName>
</protein>
<evidence type="ECO:0000313" key="3">
    <source>
        <dbReference type="Proteomes" id="UP000261875"/>
    </source>
</evidence>
<dbReference type="SUPFAM" id="SSF47336">
    <property type="entry name" value="ACP-like"/>
    <property type="match status" value="1"/>
</dbReference>
<proteinExistence type="predicted"/>
<dbReference type="Proteomes" id="UP000261875">
    <property type="component" value="Chromosome"/>
</dbReference>